<evidence type="ECO:0000313" key="1">
    <source>
        <dbReference type="EMBL" id="OWM89417.1"/>
    </source>
</evidence>
<reference evidence="2" key="1">
    <citation type="journal article" date="2017" name="Plant J.">
        <title>The pomegranate (Punica granatum L.) genome and the genomics of punicalagin biosynthesis.</title>
        <authorList>
            <person name="Qin G."/>
            <person name="Xu C."/>
            <person name="Ming R."/>
            <person name="Tang H."/>
            <person name="Guyot R."/>
            <person name="Kramer E.M."/>
            <person name="Hu Y."/>
            <person name="Yi X."/>
            <person name="Qi Y."/>
            <person name="Xu X."/>
            <person name="Gao Z."/>
            <person name="Pan H."/>
            <person name="Jian J."/>
            <person name="Tian Y."/>
            <person name="Yue Z."/>
            <person name="Xu Y."/>
        </authorList>
    </citation>
    <scope>NUCLEOTIDE SEQUENCE [LARGE SCALE GENOMIC DNA]</scope>
    <source>
        <strain evidence="2">cv. Dabenzi</strain>
    </source>
</reference>
<dbReference type="AlphaFoldDB" id="A0A218XWH8"/>
<sequence>MSSLGFESTILKFGKRVTKAVLALRMVFIVPTHACWYSRNLVSSRAIQGNNKLALPAMVAEGKYDCIEVKVSVILRDPLSRELRWDLEGNELFSLGGLNRVLIKPHKADDLMESKGGKKSSSSSKSLFYEAPLGYSIEDVRPNGGIKKFRSAAYSNVSSIVI</sequence>
<dbReference type="InterPro" id="IPR012511">
    <property type="entry name" value="AdoMetDC_leader"/>
</dbReference>
<dbReference type="Proteomes" id="UP000197138">
    <property type="component" value="Unassembled WGS sequence"/>
</dbReference>
<proteinExistence type="predicted"/>
<name>A0A218XWH8_PUNGR</name>
<dbReference type="PANTHER" id="PTHR35727">
    <property type="entry name" value="BNAA05G33520D PROTEIN"/>
    <property type="match status" value="1"/>
</dbReference>
<accession>A0A218XWH8</accession>
<protein>
    <submittedName>
        <fullName evidence="1">Uncharacterized protein</fullName>
    </submittedName>
</protein>
<dbReference type="EMBL" id="MTKT01000666">
    <property type="protein sequence ID" value="OWM89417.1"/>
    <property type="molecule type" value="Genomic_DNA"/>
</dbReference>
<gene>
    <name evidence="1" type="ORF">CDL15_Pgr024165</name>
</gene>
<comment type="caution">
    <text evidence="1">The sequence shown here is derived from an EMBL/GenBank/DDBJ whole genome shotgun (WGS) entry which is preliminary data.</text>
</comment>
<dbReference type="PANTHER" id="PTHR35727:SF5">
    <property type="entry name" value="S-ADENOSYL-L-METHIONINE DECARBOXYLASE LEADER PEPTIDE PROTEIN"/>
    <property type="match status" value="1"/>
</dbReference>
<dbReference type="Pfam" id="PF08132">
    <property type="entry name" value="AdoMetDC_leader"/>
    <property type="match status" value="1"/>
</dbReference>
<evidence type="ECO:0000313" key="2">
    <source>
        <dbReference type="Proteomes" id="UP000197138"/>
    </source>
</evidence>
<organism evidence="1 2">
    <name type="scientific">Punica granatum</name>
    <name type="common">Pomegranate</name>
    <dbReference type="NCBI Taxonomy" id="22663"/>
    <lineage>
        <taxon>Eukaryota</taxon>
        <taxon>Viridiplantae</taxon>
        <taxon>Streptophyta</taxon>
        <taxon>Embryophyta</taxon>
        <taxon>Tracheophyta</taxon>
        <taxon>Spermatophyta</taxon>
        <taxon>Magnoliopsida</taxon>
        <taxon>eudicotyledons</taxon>
        <taxon>Gunneridae</taxon>
        <taxon>Pentapetalae</taxon>
        <taxon>rosids</taxon>
        <taxon>malvids</taxon>
        <taxon>Myrtales</taxon>
        <taxon>Lythraceae</taxon>
        <taxon>Punica</taxon>
    </lineage>
</organism>